<dbReference type="AlphaFoldDB" id="I7G5V4"/>
<sequence length="49" mass="5458">MLICVCVSPTLSSKYTKSILTELKQDKESNIIIVGYLNTPVSVRNNGMR</sequence>
<name>I7G5V4_MACFA</name>
<proteinExistence type="evidence at transcript level"/>
<dbReference type="GO" id="GO:0016746">
    <property type="term" value="F:acyltransferase activity"/>
    <property type="evidence" value="ECO:0007669"/>
    <property type="project" value="UniProtKB-KW"/>
</dbReference>
<protein>
    <submittedName>
        <fullName evidence="1">Macaca fascicularis brain cDNA clone: QflA-18676, similar to human O-acyltransferase (membrane bound) domain containing 1(OACT1), mRNA, RefSeq: XM_371801.2</fullName>
    </submittedName>
</protein>
<accession>I7G5V4</accession>
<keyword evidence="1" id="KW-0012">Acyltransferase</keyword>
<evidence type="ECO:0000313" key="1">
    <source>
        <dbReference type="EMBL" id="BAE89626.1"/>
    </source>
</evidence>
<dbReference type="EMBL" id="AB172564">
    <property type="protein sequence ID" value="BAE89626.1"/>
    <property type="molecule type" value="mRNA"/>
</dbReference>
<keyword evidence="1" id="KW-0808">Transferase</keyword>
<organism evidence="1">
    <name type="scientific">Macaca fascicularis</name>
    <name type="common">Crab-eating macaque</name>
    <name type="synonym">Cynomolgus monkey</name>
    <dbReference type="NCBI Taxonomy" id="9541"/>
    <lineage>
        <taxon>Eukaryota</taxon>
        <taxon>Metazoa</taxon>
        <taxon>Chordata</taxon>
        <taxon>Craniata</taxon>
        <taxon>Vertebrata</taxon>
        <taxon>Euteleostomi</taxon>
        <taxon>Mammalia</taxon>
        <taxon>Eutheria</taxon>
        <taxon>Euarchontoglires</taxon>
        <taxon>Primates</taxon>
        <taxon>Haplorrhini</taxon>
        <taxon>Catarrhini</taxon>
        <taxon>Cercopithecidae</taxon>
        <taxon>Cercopithecinae</taxon>
        <taxon>Macaca</taxon>
    </lineage>
</organism>
<reference evidence="1" key="1">
    <citation type="journal article" date="2007" name="PLoS Biol.">
        <title>Rate of evolution in brain-expressed genes in humans and other primates.</title>
        <authorList>
            <person name="Wang H.-Y."/>
            <person name="Chien H.-C."/>
            <person name="Osada N."/>
            <person name="Hashimoto K."/>
            <person name="Sugano S."/>
            <person name="Gojobori T."/>
            <person name="Chou C.-K."/>
            <person name="Tsai S.-F."/>
            <person name="Wu C.-I."/>
            <person name="Shen C.-K.J."/>
        </authorList>
    </citation>
    <scope>NUCLEOTIDE SEQUENCE</scope>
</reference>